<dbReference type="PROSITE" id="PS50404">
    <property type="entry name" value="GST_NTER"/>
    <property type="match status" value="1"/>
</dbReference>
<dbReference type="PROSITE" id="PS50405">
    <property type="entry name" value="GST_CTER"/>
    <property type="match status" value="1"/>
</dbReference>
<evidence type="ECO:0000259" key="3">
    <source>
        <dbReference type="PROSITE" id="PS50404"/>
    </source>
</evidence>
<dbReference type="EMBL" id="JASPKY010000548">
    <property type="protein sequence ID" value="KAK9693223.1"/>
    <property type="molecule type" value="Genomic_DNA"/>
</dbReference>
<dbReference type="Gene3D" id="1.20.1050.10">
    <property type="match status" value="1"/>
</dbReference>
<dbReference type="InterPro" id="IPR050983">
    <property type="entry name" value="GST_Omega/HSP26"/>
</dbReference>
<dbReference type="GO" id="GO:0006749">
    <property type="term" value="P:glutathione metabolic process"/>
    <property type="evidence" value="ECO:0007669"/>
    <property type="project" value="TreeGrafter"/>
</dbReference>
<comment type="caution">
    <text evidence="5">The sequence shown here is derived from an EMBL/GenBank/DDBJ whole genome shotgun (WGS) entry which is preliminary data.</text>
</comment>
<feature type="domain" description="GST C-terminal" evidence="4">
    <location>
        <begin position="106"/>
        <end position="230"/>
    </location>
</feature>
<dbReference type="InterPro" id="IPR040079">
    <property type="entry name" value="Glutathione_S-Trfase"/>
</dbReference>
<dbReference type="PANTHER" id="PTHR43968:SF6">
    <property type="entry name" value="GLUTATHIONE S-TRANSFERASE OMEGA"/>
    <property type="match status" value="1"/>
</dbReference>
<dbReference type="InterPro" id="IPR010987">
    <property type="entry name" value="Glutathione-S-Trfase_C-like"/>
</dbReference>
<name>A0AAW1IUA8_POPJA</name>
<dbReference type="GO" id="GO:0005737">
    <property type="term" value="C:cytoplasm"/>
    <property type="evidence" value="ECO:0007669"/>
    <property type="project" value="InterPro"/>
</dbReference>
<comment type="similarity">
    <text evidence="1">Belongs to the GST superfamily. Omega family.</text>
</comment>
<evidence type="ECO:0000313" key="5">
    <source>
        <dbReference type="EMBL" id="KAK9693223.1"/>
    </source>
</evidence>
<protein>
    <submittedName>
        <fullName evidence="5">Glutathione S-transferase, N-terminal domain</fullName>
    </submittedName>
</protein>
<feature type="domain" description="GST N-terminal" evidence="3">
    <location>
        <begin position="23"/>
        <end position="101"/>
    </location>
</feature>
<gene>
    <name evidence="5" type="ORF">QE152_g34353</name>
</gene>
<dbReference type="SUPFAM" id="SSF52833">
    <property type="entry name" value="Thioredoxin-like"/>
    <property type="match status" value="1"/>
</dbReference>
<evidence type="ECO:0000313" key="6">
    <source>
        <dbReference type="Proteomes" id="UP001458880"/>
    </source>
</evidence>
<proteinExistence type="inferred from homology"/>
<dbReference type="PRINTS" id="PR01625">
    <property type="entry name" value="GSTRNSFRASEO"/>
</dbReference>
<evidence type="ECO:0000259" key="4">
    <source>
        <dbReference type="PROSITE" id="PS50405"/>
    </source>
</evidence>
<keyword evidence="6" id="KW-1185">Reference proteome</keyword>
<dbReference type="InterPro" id="IPR036249">
    <property type="entry name" value="Thioredoxin-like_sf"/>
</dbReference>
<dbReference type="PANTHER" id="PTHR43968">
    <property type="match status" value="1"/>
</dbReference>
<dbReference type="GO" id="GO:0004364">
    <property type="term" value="F:glutathione transferase activity"/>
    <property type="evidence" value="ECO:0007669"/>
    <property type="project" value="InterPro"/>
</dbReference>
<dbReference type="Proteomes" id="UP001458880">
    <property type="component" value="Unassembled WGS sequence"/>
</dbReference>
<reference evidence="5 6" key="1">
    <citation type="journal article" date="2024" name="BMC Genomics">
        <title>De novo assembly and annotation of Popillia japonica's genome with initial clues to its potential as an invasive pest.</title>
        <authorList>
            <person name="Cucini C."/>
            <person name="Boschi S."/>
            <person name="Funari R."/>
            <person name="Cardaioli E."/>
            <person name="Iannotti N."/>
            <person name="Marturano G."/>
            <person name="Paoli F."/>
            <person name="Bruttini M."/>
            <person name="Carapelli A."/>
            <person name="Frati F."/>
            <person name="Nardi F."/>
        </authorList>
    </citation>
    <scope>NUCLEOTIDE SEQUENCE [LARGE SCALE GENOMIC DNA]</scope>
    <source>
        <strain evidence="5">DMR45628</strain>
    </source>
</reference>
<keyword evidence="2" id="KW-0560">Oxidoreductase</keyword>
<dbReference type="FunFam" id="1.20.1050.10:FF:000009">
    <property type="entry name" value="Glutathione S-transferase omega-1"/>
    <property type="match status" value="1"/>
</dbReference>
<dbReference type="GO" id="GO:0045174">
    <property type="term" value="F:glutathione dehydrogenase (ascorbate) activity"/>
    <property type="evidence" value="ECO:0007669"/>
    <property type="project" value="TreeGrafter"/>
</dbReference>
<accession>A0AAW1IUA8</accession>
<dbReference type="InterPro" id="IPR036282">
    <property type="entry name" value="Glutathione-S-Trfase_C_sf"/>
</dbReference>
<dbReference type="InterPro" id="IPR005442">
    <property type="entry name" value="GST_omega"/>
</dbReference>
<evidence type="ECO:0000256" key="2">
    <source>
        <dbReference type="ARBA" id="ARBA00023002"/>
    </source>
</evidence>
<evidence type="ECO:0000256" key="1">
    <source>
        <dbReference type="ARBA" id="ARBA00011067"/>
    </source>
</evidence>
<dbReference type="InterPro" id="IPR004045">
    <property type="entry name" value="Glutathione_S-Trfase_N"/>
</dbReference>
<dbReference type="SUPFAM" id="SSF47616">
    <property type="entry name" value="GST C-terminal domain-like"/>
    <property type="match status" value="1"/>
</dbReference>
<dbReference type="AlphaFoldDB" id="A0AAW1IUA8"/>
<dbReference type="Gene3D" id="3.40.30.10">
    <property type="entry name" value="Glutaredoxin"/>
    <property type="match status" value="1"/>
</dbReference>
<sequence>MALITSESKHYTVGSTRPPKKDNNLRLYSMSFCPFAERARLVLLAKKLPHEIVNINLKEKPEWYFQLHPEGKVPALDTGSKLIVESLDICDYLDETYQEPRLYPSDAQAKAHDKELVKKFDKIIQHYVALIRKSSSKSLSEHASELLELLEEYENELGYRGPFFGGKQPGMVDYMIWPWAERAEVVDLVHEQKIPIPEDKIPRIKAWCQSMRKVDVIKATAASAQRYYNIMQPYLTGSKVDFDSF</sequence>
<dbReference type="Pfam" id="PF13417">
    <property type="entry name" value="GST_N_3"/>
    <property type="match status" value="1"/>
</dbReference>
<organism evidence="5 6">
    <name type="scientific">Popillia japonica</name>
    <name type="common">Japanese beetle</name>
    <dbReference type="NCBI Taxonomy" id="7064"/>
    <lineage>
        <taxon>Eukaryota</taxon>
        <taxon>Metazoa</taxon>
        <taxon>Ecdysozoa</taxon>
        <taxon>Arthropoda</taxon>
        <taxon>Hexapoda</taxon>
        <taxon>Insecta</taxon>
        <taxon>Pterygota</taxon>
        <taxon>Neoptera</taxon>
        <taxon>Endopterygota</taxon>
        <taxon>Coleoptera</taxon>
        <taxon>Polyphaga</taxon>
        <taxon>Scarabaeiformia</taxon>
        <taxon>Scarabaeidae</taxon>
        <taxon>Rutelinae</taxon>
        <taxon>Popillia</taxon>
    </lineage>
</organism>
<dbReference type="FunFam" id="3.40.30.10:FF:000123">
    <property type="entry name" value="Glutathione transferase o1"/>
    <property type="match status" value="1"/>
</dbReference>
<dbReference type="SFLD" id="SFLDG00358">
    <property type="entry name" value="Main_(cytGST)"/>
    <property type="match status" value="1"/>
</dbReference>
<dbReference type="SFLD" id="SFLDS00019">
    <property type="entry name" value="Glutathione_Transferase_(cytos"/>
    <property type="match status" value="1"/>
</dbReference>
<dbReference type="Pfam" id="PF13410">
    <property type="entry name" value="GST_C_2"/>
    <property type="match status" value="1"/>
</dbReference>